<accession>A0ABX2PM01</accession>
<proteinExistence type="predicted"/>
<gene>
    <name evidence="4" type="ORF">HW561_04515</name>
</gene>
<dbReference type="SUPFAM" id="SSF56003">
    <property type="entry name" value="Molybdenum cofactor-binding domain"/>
    <property type="match status" value="1"/>
</dbReference>
<dbReference type="Proteomes" id="UP000630805">
    <property type="component" value="Unassembled WGS sequence"/>
</dbReference>
<evidence type="ECO:0000259" key="3">
    <source>
        <dbReference type="SMART" id="SM01008"/>
    </source>
</evidence>
<reference evidence="4 5" key="1">
    <citation type="submission" date="2020-06" db="EMBL/GenBank/DDBJ databases">
        <authorList>
            <person name="Cao W.R."/>
        </authorList>
    </citation>
    <scope>NUCLEOTIDE SEQUENCE [LARGE SCALE GENOMIC DNA]</scope>
    <source>
        <strain evidence="4 5">B1Z28</strain>
    </source>
</reference>
<keyword evidence="2" id="KW-0560">Oxidoreductase</keyword>
<dbReference type="InterPro" id="IPR008274">
    <property type="entry name" value="AldOxase/xan_DH_MoCoBD1"/>
</dbReference>
<evidence type="ECO:0000256" key="2">
    <source>
        <dbReference type="ARBA" id="ARBA00023002"/>
    </source>
</evidence>
<dbReference type="Gene3D" id="3.30.365.10">
    <property type="entry name" value="Aldehyde oxidase/xanthine dehydrogenase, molybdopterin binding domain"/>
    <property type="match status" value="4"/>
</dbReference>
<dbReference type="Gene3D" id="3.90.1170.50">
    <property type="entry name" value="Aldehyde oxidase/xanthine dehydrogenase, a/b hammerhead"/>
    <property type="match status" value="1"/>
</dbReference>
<organism evidence="4 5">
    <name type="scientific">Ruegeria haliotis</name>
    <dbReference type="NCBI Taxonomy" id="2747601"/>
    <lineage>
        <taxon>Bacteria</taxon>
        <taxon>Pseudomonadati</taxon>
        <taxon>Pseudomonadota</taxon>
        <taxon>Alphaproteobacteria</taxon>
        <taxon>Rhodobacterales</taxon>
        <taxon>Roseobacteraceae</taxon>
        <taxon>Ruegeria</taxon>
    </lineage>
</organism>
<evidence type="ECO:0000313" key="5">
    <source>
        <dbReference type="Proteomes" id="UP000630805"/>
    </source>
</evidence>
<keyword evidence="1" id="KW-0500">Molybdenum</keyword>
<dbReference type="Pfam" id="PF02738">
    <property type="entry name" value="MoCoBD_1"/>
    <property type="match status" value="1"/>
</dbReference>
<feature type="domain" description="Aldehyde oxidase/xanthine dehydrogenase a/b hammerhead" evidence="3">
    <location>
        <begin position="21"/>
        <end position="139"/>
    </location>
</feature>
<sequence>MPKDSGIGASSKRREDVRFLTGAGNYTDDINVHGQAYVHFLRSDIAHGRIKSIDTSAAEGMPGVVKVFTGKDFEGVGGIPCGWEVTDKHGAPMQEPAHPILAQGKVRHVGDPIAAVVADSLEQARDAAEAIDVDIEELPAVMNMKAAAQDGSTLVHDDLKNNICYDWQLGEADDAKVNEVFANAAHVTTLDLVNNRLVANPMEPRVAVAEYSRGTEDYTLYTTSQNPHVIRLLMCAFVLGLPEHKVRVVAPDVGGGFGTKIFHYAEEAFCTFAAKACNRPVKWSASRSEAFMSDAHGRDHVSTIELALDADSNFVGLRTNTYANLGAYLSTFSSSVPTWLHGTLMAGNYKTPVIQVNVKAMFTNTVPVDAYRGAGRPEATYQLERVVDKAARELGVDPIVLRRQNFVTEFPYDTPVALTYDTGDYNGTMDKLESAADLAGFAARRSASEANGKLRGLGINCYIEACGIAPSNIVGMLGARAGLYDAATVRVNATGSISVMVGAHSHGQGHETAFPQVVADMIGIDESMIEIVHGDTSKIPFGMGTYGSRSLAVCGSAMVKATEKVIDKAKKIAAHLLEASEADIELKDGQFSVAGTDKSVAWGDVTLTAYVPHNYPLEVEPGLEETAFYDPANFTFPAGAYACEVEVDPDTGQVTIEKFTAADDFGNIVNPMIVDGQVHGGIGQGIGQALLENCAYDENGQLLSASFMDYAMPRADDVPFYSVDHSSQTPCTHNPLGVKGCGEAGAIGSPPAVVNAVLDALNSGGKAIDHIDMPVSPSRVWAAMNG</sequence>
<name>A0ABX2PM01_9RHOB</name>
<dbReference type="RefSeq" id="WP_176862061.1">
    <property type="nucleotide sequence ID" value="NZ_JABXWT010000001.1"/>
</dbReference>
<dbReference type="EMBL" id="JABXWT010000001">
    <property type="protein sequence ID" value="NVO55053.1"/>
    <property type="molecule type" value="Genomic_DNA"/>
</dbReference>
<dbReference type="PANTHER" id="PTHR11908">
    <property type="entry name" value="XANTHINE DEHYDROGENASE"/>
    <property type="match status" value="1"/>
</dbReference>
<evidence type="ECO:0000256" key="1">
    <source>
        <dbReference type="ARBA" id="ARBA00022505"/>
    </source>
</evidence>
<protein>
    <submittedName>
        <fullName evidence="4">Xanthine dehydrogenase family protein molybdopterin-binding subunit</fullName>
    </submittedName>
</protein>
<keyword evidence="5" id="KW-1185">Reference proteome</keyword>
<evidence type="ECO:0000313" key="4">
    <source>
        <dbReference type="EMBL" id="NVO55053.1"/>
    </source>
</evidence>
<dbReference type="InterPro" id="IPR000674">
    <property type="entry name" value="Ald_Oxase/Xan_DH_a/b"/>
</dbReference>
<dbReference type="InterPro" id="IPR036856">
    <property type="entry name" value="Ald_Oxase/Xan_DH_a/b_sf"/>
</dbReference>
<dbReference type="Pfam" id="PF01315">
    <property type="entry name" value="Ald_Xan_dh_C"/>
    <property type="match status" value="1"/>
</dbReference>
<dbReference type="SMART" id="SM01008">
    <property type="entry name" value="Ald_Xan_dh_C"/>
    <property type="match status" value="1"/>
</dbReference>
<dbReference type="InterPro" id="IPR046867">
    <property type="entry name" value="AldOxase/xan_DH_MoCoBD2"/>
</dbReference>
<comment type="caution">
    <text evidence="4">The sequence shown here is derived from an EMBL/GenBank/DDBJ whole genome shotgun (WGS) entry which is preliminary data.</text>
</comment>
<dbReference type="SUPFAM" id="SSF54665">
    <property type="entry name" value="CO dehydrogenase molybdoprotein N-domain-like"/>
    <property type="match status" value="1"/>
</dbReference>
<dbReference type="Pfam" id="PF20256">
    <property type="entry name" value="MoCoBD_2"/>
    <property type="match status" value="1"/>
</dbReference>
<dbReference type="PANTHER" id="PTHR11908:SF132">
    <property type="entry name" value="ALDEHYDE OXIDASE 1-RELATED"/>
    <property type="match status" value="1"/>
</dbReference>
<dbReference type="InterPro" id="IPR037165">
    <property type="entry name" value="AldOxase/xan_DH_Mopterin-bd_sf"/>
</dbReference>
<dbReference type="InterPro" id="IPR016208">
    <property type="entry name" value="Ald_Oxase/xanthine_DH-like"/>
</dbReference>